<dbReference type="AlphaFoldDB" id="A0A9W6B4P9"/>
<feature type="transmembrane region" description="Helical" evidence="1">
    <location>
        <begin position="6"/>
        <end position="27"/>
    </location>
</feature>
<proteinExistence type="predicted"/>
<protein>
    <submittedName>
        <fullName evidence="2">Uncharacterized protein</fullName>
    </submittedName>
</protein>
<name>A0A9W6B4P9_9FLAO</name>
<dbReference type="EMBL" id="BRVP01000009">
    <property type="protein sequence ID" value="GLB52496.1"/>
    <property type="molecule type" value="Genomic_DNA"/>
</dbReference>
<accession>A0A9W6B4P9</accession>
<keyword evidence="1" id="KW-0472">Membrane</keyword>
<evidence type="ECO:0000313" key="2">
    <source>
        <dbReference type="EMBL" id="GLB52496.1"/>
    </source>
</evidence>
<evidence type="ECO:0000256" key="1">
    <source>
        <dbReference type="SAM" id="Phobius"/>
    </source>
</evidence>
<gene>
    <name evidence="2" type="ORF">NBRC110019_15360</name>
</gene>
<dbReference type="Proteomes" id="UP001143545">
    <property type="component" value="Unassembled WGS sequence"/>
</dbReference>
<keyword evidence="1" id="KW-0812">Transmembrane</keyword>
<comment type="caution">
    <text evidence="2">The sequence shown here is derived from an EMBL/GenBank/DDBJ whole genome shotgun (WGS) entry which is preliminary data.</text>
</comment>
<evidence type="ECO:0000313" key="3">
    <source>
        <dbReference type="Proteomes" id="UP001143545"/>
    </source>
</evidence>
<organism evidence="2 3">
    <name type="scientific">Neptunitalea chrysea</name>
    <dbReference type="NCBI Taxonomy" id="1647581"/>
    <lineage>
        <taxon>Bacteria</taxon>
        <taxon>Pseudomonadati</taxon>
        <taxon>Bacteroidota</taxon>
        <taxon>Flavobacteriia</taxon>
        <taxon>Flavobacteriales</taxon>
        <taxon>Flavobacteriaceae</taxon>
        <taxon>Neptunitalea</taxon>
    </lineage>
</organism>
<feature type="transmembrane region" description="Helical" evidence="1">
    <location>
        <begin position="65"/>
        <end position="88"/>
    </location>
</feature>
<keyword evidence="1" id="KW-1133">Transmembrane helix</keyword>
<keyword evidence="3" id="KW-1185">Reference proteome</keyword>
<reference evidence="2" key="1">
    <citation type="submission" date="2022-07" db="EMBL/GenBank/DDBJ databases">
        <title>Taxonomy of Novel Oxalotrophic and Methylotrophic Bacteria.</title>
        <authorList>
            <person name="Sahin N."/>
            <person name="Tani A."/>
        </authorList>
    </citation>
    <scope>NUCLEOTIDE SEQUENCE</scope>
    <source>
        <strain evidence="2">AM327</strain>
    </source>
</reference>
<sequence length="97" mass="11273">MFPTDSEFTTLYSLFIVFLGYLVFMTYKSKRKGYYKINLVIYLLYTALFIVKFTNPDNFKYGSSLVMLLIPGFVVGIHIGVLLLVWLVRLAVKGELW</sequence>
<dbReference type="RefSeq" id="WP_281753808.1">
    <property type="nucleotide sequence ID" value="NZ_BRVP01000009.1"/>
</dbReference>
<feature type="transmembrane region" description="Helical" evidence="1">
    <location>
        <begin position="34"/>
        <end position="53"/>
    </location>
</feature>